<evidence type="ECO:0000256" key="3">
    <source>
        <dbReference type="ARBA" id="ARBA00022806"/>
    </source>
</evidence>
<evidence type="ECO:0000313" key="8">
    <source>
        <dbReference type="EMBL" id="PMC63092.1"/>
    </source>
</evidence>
<dbReference type="GO" id="GO:0004386">
    <property type="term" value="F:helicase activity"/>
    <property type="evidence" value="ECO:0007669"/>
    <property type="project" value="UniProtKB-KW"/>
</dbReference>
<sequence>MSNTVQLTDYQAKFFAHELERSYANDHVGKLAGLLFDAQVEPKPHQIDAALFALQTPFLPGVILADEVGLGKTIEAGIVISQYWAERKRRILIVAPSSLRQQWKQELFEKFLIPAELLDSTSKIRLLGKSSAIPSEVLICSYEFLQRNQLELMRSWDLVVADEAHRLRSHWNGRAKVAGAFADVVRNAAKTILLTATPLQNKLEELYGLVSVFDPEYFHSLEAFRERYIKNRDLQGDDDLVERVATISKRTLRRDAEKYIQFTQRMPITVEFEPSDEEKHLYELVNDYLQRDDLYAFAASQRHLSALILRKRLGSSTFAVASTLENIASRLAEELQVGQRRDGRGVLVFDDDLTTEELEEADSAGEDRSANEVWSDHQLRDGIQAEIEELRGFAHLARSITVNQKAVHLGDALDRGFAKLREIGAPEKAIIFTDSTKTQEYLAQTLRGAGRGEGLVLFNGQNNSPAATAIYQDWLTKNKDSDIVTGIPTSDRRKALVDYFRDHGSIMIATEAAAEGINLQFCSMLVNYDLPWNPQRVEQRIGRIHRFGQKHNVVVVNFSNKGNIAEQRILELLEGKFKLFDSVFGASDEVLGAIEDGFDFERQICRILDQCTTAEQIDAAFQILEERYFTEITEEMAKAKTKVFDNLDPHVQDRLKSYDEQSGEVLNKFERLLLAVTRYKLRDHATFHGDGCTFELHSSPMADAPLGRYFFKSTPIEGAHQYRYSGALAQHAVTTAIETLTPPAELIFSLSQSPRVPAAIREFEGASGNVVVKKITFDMKVKNNDVPESYILAAGLTDDGRLLDAEHVTDLMDLAVTEQNRVTAAGDEELLEAALDQQRSQLEKEVQSRNARYYNQQEEILERSIQDRKAEKDAKIREYEAKRKEHRKLSRQADDPMEELRHKKQARKWEERVEEEEDAYRRERNRLRDEADDMLVLIEQSLKGTQRVDDLFSIRWKITA</sequence>
<evidence type="ECO:0000313" key="9">
    <source>
        <dbReference type="Proteomes" id="UP000235363"/>
    </source>
</evidence>
<dbReference type="InterPro" id="IPR000330">
    <property type="entry name" value="SNF2_N"/>
</dbReference>
<dbReference type="PANTHER" id="PTHR45766">
    <property type="entry name" value="DNA ANNEALING HELICASE AND ENDONUCLEASE ZRANB3 FAMILY MEMBER"/>
    <property type="match status" value="1"/>
</dbReference>
<accession>A0A2N6T1B2</accession>
<dbReference type="AlphaFoldDB" id="A0A2N6T1B2"/>
<dbReference type="CDD" id="cd18793">
    <property type="entry name" value="SF2_C_SNF"/>
    <property type="match status" value="1"/>
</dbReference>
<feature type="compositionally biased region" description="Basic and acidic residues" evidence="5">
    <location>
        <begin position="891"/>
        <end position="911"/>
    </location>
</feature>
<keyword evidence="3 8" id="KW-0347">Helicase</keyword>
<keyword evidence="4" id="KW-0067">ATP-binding</keyword>
<feature type="domain" description="Helicase ATP-binding" evidence="6">
    <location>
        <begin position="53"/>
        <end position="216"/>
    </location>
</feature>
<dbReference type="Proteomes" id="UP000235363">
    <property type="component" value="Unassembled WGS sequence"/>
</dbReference>
<dbReference type="GO" id="GO:0016787">
    <property type="term" value="F:hydrolase activity"/>
    <property type="evidence" value="ECO:0007669"/>
    <property type="project" value="UniProtKB-KW"/>
</dbReference>
<dbReference type="InterPro" id="IPR014001">
    <property type="entry name" value="Helicase_ATP-bd"/>
</dbReference>
<evidence type="ECO:0000256" key="2">
    <source>
        <dbReference type="ARBA" id="ARBA00022801"/>
    </source>
</evidence>
<dbReference type="PROSITE" id="PS51194">
    <property type="entry name" value="HELICASE_CTER"/>
    <property type="match status" value="1"/>
</dbReference>
<dbReference type="InterPro" id="IPR049730">
    <property type="entry name" value="SNF2/RAD54-like_C"/>
</dbReference>
<dbReference type="InterPro" id="IPR038718">
    <property type="entry name" value="SNF2-like_sf"/>
</dbReference>
<feature type="domain" description="Helicase C-terminal" evidence="7">
    <location>
        <begin position="412"/>
        <end position="598"/>
    </location>
</feature>
<dbReference type="Gene3D" id="3.40.50.300">
    <property type="entry name" value="P-loop containing nucleotide triphosphate hydrolases"/>
    <property type="match status" value="1"/>
</dbReference>
<dbReference type="SUPFAM" id="SSF52540">
    <property type="entry name" value="P-loop containing nucleoside triphosphate hydrolases"/>
    <property type="match status" value="1"/>
</dbReference>
<dbReference type="GO" id="GO:0005524">
    <property type="term" value="F:ATP binding"/>
    <property type="evidence" value="ECO:0007669"/>
    <property type="project" value="UniProtKB-KW"/>
</dbReference>
<evidence type="ECO:0000256" key="5">
    <source>
        <dbReference type="SAM" id="MobiDB-lite"/>
    </source>
</evidence>
<comment type="caution">
    <text evidence="8">The sequence shown here is derived from an EMBL/GenBank/DDBJ whole genome shotgun (WGS) entry which is preliminary data.</text>
</comment>
<dbReference type="CDD" id="cd18011">
    <property type="entry name" value="DEXDc_RapA"/>
    <property type="match status" value="1"/>
</dbReference>
<protein>
    <submittedName>
        <fullName evidence="8">DNA helicase</fullName>
    </submittedName>
</protein>
<dbReference type="RefSeq" id="WP_102212044.1">
    <property type="nucleotide sequence ID" value="NZ_PNHF01000003.1"/>
</dbReference>
<evidence type="ECO:0000256" key="4">
    <source>
        <dbReference type="ARBA" id="ARBA00022840"/>
    </source>
</evidence>
<feature type="region of interest" description="Disordered" evidence="5">
    <location>
        <begin position="882"/>
        <end position="922"/>
    </location>
</feature>
<keyword evidence="2" id="KW-0378">Hydrolase</keyword>
<evidence type="ECO:0000259" key="6">
    <source>
        <dbReference type="PROSITE" id="PS51192"/>
    </source>
</evidence>
<dbReference type="EMBL" id="PNHF01000003">
    <property type="protein sequence ID" value="PMC63092.1"/>
    <property type="molecule type" value="Genomic_DNA"/>
</dbReference>
<dbReference type="Gene3D" id="3.40.50.10810">
    <property type="entry name" value="Tandem AAA-ATPase domain"/>
    <property type="match status" value="1"/>
</dbReference>
<dbReference type="InterPro" id="IPR027417">
    <property type="entry name" value="P-loop_NTPase"/>
</dbReference>
<dbReference type="InterPro" id="IPR057342">
    <property type="entry name" value="DEXDc_RapA"/>
</dbReference>
<dbReference type="SMART" id="SM00487">
    <property type="entry name" value="DEXDc"/>
    <property type="match status" value="1"/>
</dbReference>
<dbReference type="PROSITE" id="PS51192">
    <property type="entry name" value="HELICASE_ATP_BIND_1"/>
    <property type="match status" value="1"/>
</dbReference>
<evidence type="ECO:0000256" key="1">
    <source>
        <dbReference type="ARBA" id="ARBA00022741"/>
    </source>
</evidence>
<proteinExistence type="predicted"/>
<dbReference type="PANTHER" id="PTHR45766:SF6">
    <property type="entry name" value="SWI_SNF-RELATED MATRIX-ASSOCIATED ACTIN-DEPENDENT REGULATOR OF CHROMATIN SUBFAMILY A-LIKE PROTEIN 1"/>
    <property type="match status" value="1"/>
</dbReference>
<dbReference type="SMART" id="SM00490">
    <property type="entry name" value="HELICc"/>
    <property type="match status" value="1"/>
</dbReference>
<dbReference type="Pfam" id="PF00176">
    <property type="entry name" value="SNF2-rel_dom"/>
    <property type="match status" value="1"/>
</dbReference>
<evidence type="ECO:0000259" key="7">
    <source>
        <dbReference type="PROSITE" id="PS51194"/>
    </source>
</evidence>
<reference evidence="8 9" key="1">
    <citation type="submission" date="2017-09" db="EMBL/GenBank/DDBJ databases">
        <title>Bacterial strain isolated from the female urinary microbiota.</title>
        <authorList>
            <person name="Thomas-White K."/>
            <person name="Kumar N."/>
            <person name="Forster S."/>
            <person name="Putonti C."/>
            <person name="Lawley T."/>
            <person name="Wolfe A.J."/>
        </authorList>
    </citation>
    <scope>NUCLEOTIDE SEQUENCE [LARGE SCALE GENOMIC DNA]</scope>
    <source>
        <strain evidence="8 9">UMB0908</strain>
    </source>
</reference>
<organism evidence="8 9">
    <name type="scientific">Corynebacterium xerosis</name>
    <dbReference type="NCBI Taxonomy" id="1725"/>
    <lineage>
        <taxon>Bacteria</taxon>
        <taxon>Bacillati</taxon>
        <taxon>Actinomycetota</taxon>
        <taxon>Actinomycetes</taxon>
        <taxon>Mycobacteriales</taxon>
        <taxon>Corynebacteriaceae</taxon>
        <taxon>Corynebacterium</taxon>
    </lineage>
</organism>
<name>A0A2N6T1B2_9CORY</name>
<keyword evidence="1" id="KW-0547">Nucleotide-binding</keyword>
<dbReference type="InterPro" id="IPR001650">
    <property type="entry name" value="Helicase_C-like"/>
</dbReference>
<gene>
    <name evidence="8" type="ORF">CJ204_02340</name>
</gene>
<dbReference type="Pfam" id="PF00271">
    <property type="entry name" value="Helicase_C"/>
    <property type="match status" value="1"/>
</dbReference>